<dbReference type="SUPFAM" id="SSF53098">
    <property type="entry name" value="Ribonuclease H-like"/>
    <property type="match status" value="1"/>
</dbReference>
<evidence type="ECO:0000256" key="1">
    <source>
        <dbReference type="SAM" id="MobiDB-lite"/>
    </source>
</evidence>
<dbReference type="InterPro" id="IPR036875">
    <property type="entry name" value="Znf_CCHC_sf"/>
</dbReference>
<dbReference type="PANTHER" id="PTHR33273">
    <property type="entry name" value="DOMAIN-CONTAINING PROTEIN, PUTATIVE-RELATED"/>
    <property type="match status" value="1"/>
</dbReference>
<keyword evidence="4" id="KW-1185">Reference proteome</keyword>
<reference evidence="3 4" key="1">
    <citation type="journal article" date="2019" name="Sci. Rep.">
        <title>Orb-weaving spider Araneus ventricosus genome elucidates the spidroin gene catalogue.</title>
        <authorList>
            <person name="Kono N."/>
            <person name="Nakamura H."/>
            <person name="Ohtoshi R."/>
            <person name="Moran D.A.P."/>
            <person name="Shinohara A."/>
            <person name="Yoshida Y."/>
            <person name="Fujiwara M."/>
            <person name="Mori M."/>
            <person name="Tomita M."/>
            <person name="Arakawa K."/>
        </authorList>
    </citation>
    <scope>NUCLEOTIDE SEQUENCE [LARGE SCALE GENOMIC DNA]</scope>
</reference>
<feature type="domain" description="RNase H type-1" evidence="2">
    <location>
        <begin position="748"/>
        <end position="868"/>
    </location>
</feature>
<name>A0A4Y2MGC4_ARAVE</name>
<dbReference type="SMART" id="SM00343">
    <property type="entry name" value="ZnF_C2HC"/>
    <property type="match status" value="2"/>
</dbReference>
<dbReference type="Gene3D" id="3.30.420.10">
    <property type="entry name" value="Ribonuclease H-like superfamily/Ribonuclease H"/>
    <property type="match status" value="1"/>
</dbReference>
<dbReference type="InterPro" id="IPR036691">
    <property type="entry name" value="Endo/exonu/phosph_ase_sf"/>
</dbReference>
<dbReference type="OrthoDB" id="8063525at2759"/>
<dbReference type="Pfam" id="PF00078">
    <property type="entry name" value="RVT_1"/>
    <property type="match status" value="1"/>
</dbReference>
<dbReference type="GO" id="GO:0003676">
    <property type="term" value="F:nucleic acid binding"/>
    <property type="evidence" value="ECO:0007669"/>
    <property type="project" value="InterPro"/>
</dbReference>
<evidence type="ECO:0000313" key="4">
    <source>
        <dbReference type="Proteomes" id="UP000499080"/>
    </source>
</evidence>
<organism evidence="3 4">
    <name type="scientific">Araneus ventricosus</name>
    <name type="common">Orbweaver spider</name>
    <name type="synonym">Epeira ventricosa</name>
    <dbReference type="NCBI Taxonomy" id="182803"/>
    <lineage>
        <taxon>Eukaryota</taxon>
        <taxon>Metazoa</taxon>
        <taxon>Ecdysozoa</taxon>
        <taxon>Arthropoda</taxon>
        <taxon>Chelicerata</taxon>
        <taxon>Arachnida</taxon>
        <taxon>Araneae</taxon>
        <taxon>Araneomorphae</taxon>
        <taxon>Entelegynae</taxon>
        <taxon>Araneoidea</taxon>
        <taxon>Araneidae</taxon>
        <taxon>Araneus</taxon>
    </lineage>
</organism>
<proteinExistence type="predicted"/>
<comment type="caution">
    <text evidence="3">The sequence shown here is derived from an EMBL/GenBank/DDBJ whole genome shotgun (WGS) entry which is preliminary data.</text>
</comment>
<dbReference type="InterPro" id="IPR000477">
    <property type="entry name" value="RT_dom"/>
</dbReference>
<dbReference type="AlphaFoldDB" id="A0A4Y2MGC4"/>
<accession>A0A4Y2MGC4</accession>
<dbReference type="InterPro" id="IPR012337">
    <property type="entry name" value="RNaseH-like_sf"/>
</dbReference>
<dbReference type="GO" id="GO:0008270">
    <property type="term" value="F:zinc ion binding"/>
    <property type="evidence" value="ECO:0007669"/>
    <property type="project" value="InterPro"/>
</dbReference>
<sequence length="1019" mass="114725">MGKRKSGPLSGQQIASNVSKVSNFPTFFMIKRNSTANETFHTVSPFLVEKAITETVGEVKSTKKLRSGDLLVEVHSRKQSQQIVKLKNFSNIPISVSPHASLNSSKSVITCGELLNVATEEILKELQGQGVSHVRRISIRRDGQLLNTKHLVLTFDSSKLPEQIKAGYMRLSVRAYIPNPLRCFKCQRFGHSKTSCRGTLTCARCAEVGHDSSQCTSAEKCVNCKNAHTSFSRNCSVWKLEKVIVATKLKKQISYPEAQPYIYDSQIKGIPHSWNIFSSISNKAAVIIPSRQLHAALISCKQNTVAVKIQTGQQPTTFISAYSSPYSNIQETLLEIQEIISSLPRENIFIGADLNDHNTLWGYSDVDSRGTAIEEFILANNLFINNSSDAPPTFTRNSSKGWPDLSLCTQQMIGEIANWKVLEEPSLSDHHYIAITIDSSVKNCTFTRNSQNEKDINEATNLLQNCVIEACNKSYRTKNQNLSPTPNWYTQDLEIEKNRLKALRRRAQRAPQDQRNARFQFHKEELKKFMRKVKTAKNSGWKSFCTIATNPYGAHYKAAFRKAIKPAELIALNNHDPSGNHLKIAQDILEKIFPHPANSNSSTYIPPCTAIDCPFTKGEVATVIHHLSKGKAPGPDGTDQQKWPSRNSWIPSTRGRQVVITYWCFRSTLRVPLTIFSTAQFHLTLTIVNAQQTVNIFKNLLQNRKVILNSCEGPAIRDQKQGCPQGSCSGPSLWNLVVNEILQENWPINTSIQAFADDFVLVSHAPTRVQLGWSTRLSLRNTVFQAEILALLKAVEHVVSLPTQQLTVQVDNQASINSAANPKSHNSIARKIFKLLHSHPHIRVSWIKAHAGFIGYEEADRLAKEAAETENFPETPLELPKYFIKTFLRQKMLATWQMAWDDGDTGRVIHNILPKVSLHPINWTRNEVLFFTGHGPFPSFLHRFNLAETSFFSCGGIGTPIHYATVCLLTTSYHMAPPSQQHQPIWFRRVANNSTSRRKIHNLLHFLQRETSLFRPDPN</sequence>
<dbReference type="GO" id="GO:0004523">
    <property type="term" value="F:RNA-DNA hybrid ribonuclease activity"/>
    <property type="evidence" value="ECO:0007669"/>
    <property type="project" value="InterPro"/>
</dbReference>
<protein>
    <recommendedName>
        <fullName evidence="2">RNase H type-1 domain-containing protein</fullName>
    </recommendedName>
</protein>
<dbReference type="SUPFAM" id="SSF56219">
    <property type="entry name" value="DNase I-like"/>
    <property type="match status" value="1"/>
</dbReference>
<dbReference type="PANTHER" id="PTHR33273:SF4">
    <property type="entry name" value="ENDONUCLEASE_EXONUCLEASE_PHOSPHATASE DOMAIN-CONTAINING PROTEIN"/>
    <property type="match status" value="1"/>
</dbReference>
<dbReference type="SUPFAM" id="SSF57756">
    <property type="entry name" value="Retrovirus zinc finger-like domains"/>
    <property type="match status" value="1"/>
</dbReference>
<dbReference type="PROSITE" id="PS50879">
    <property type="entry name" value="RNASE_H_1"/>
    <property type="match status" value="1"/>
</dbReference>
<dbReference type="Proteomes" id="UP000499080">
    <property type="component" value="Unassembled WGS sequence"/>
</dbReference>
<dbReference type="InterPro" id="IPR036397">
    <property type="entry name" value="RNaseH_sf"/>
</dbReference>
<dbReference type="Gene3D" id="3.60.10.10">
    <property type="entry name" value="Endonuclease/exonuclease/phosphatase"/>
    <property type="match status" value="1"/>
</dbReference>
<dbReference type="InterPro" id="IPR001878">
    <property type="entry name" value="Znf_CCHC"/>
</dbReference>
<gene>
    <name evidence="3" type="ORF">AVEN_67829_1</name>
</gene>
<evidence type="ECO:0000313" key="3">
    <source>
        <dbReference type="EMBL" id="GBN24686.1"/>
    </source>
</evidence>
<dbReference type="InterPro" id="IPR005135">
    <property type="entry name" value="Endo/exonuclease/phosphatase"/>
</dbReference>
<dbReference type="Pfam" id="PF14529">
    <property type="entry name" value="Exo_endo_phos_2"/>
    <property type="match status" value="1"/>
</dbReference>
<feature type="compositionally biased region" description="Polar residues" evidence="1">
    <location>
        <begin position="638"/>
        <end position="648"/>
    </location>
</feature>
<dbReference type="CDD" id="cd09276">
    <property type="entry name" value="Rnase_HI_RT_non_LTR"/>
    <property type="match status" value="1"/>
</dbReference>
<evidence type="ECO:0000259" key="2">
    <source>
        <dbReference type="PROSITE" id="PS50879"/>
    </source>
</evidence>
<dbReference type="Pfam" id="PF00075">
    <property type="entry name" value="RNase_H"/>
    <property type="match status" value="1"/>
</dbReference>
<dbReference type="EMBL" id="BGPR01007153">
    <property type="protein sequence ID" value="GBN24686.1"/>
    <property type="molecule type" value="Genomic_DNA"/>
</dbReference>
<dbReference type="InterPro" id="IPR002156">
    <property type="entry name" value="RNaseH_domain"/>
</dbReference>
<feature type="region of interest" description="Disordered" evidence="1">
    <location>
        <begin position="628"/>
        <end position="648"/>
    </location>
</feature>